<dbReference type="Proteomes" id="UP001189429">
    <property type="component" value="Unassembled WGS sequence"/>
</dbReference>
<evidence type="ECO:0000256" key="1">
    <source>
        <dbReference type="SAM" id="MobiDB-lite"/>
    </source>
</evidence>
<feature type="non-terminal residue" evidence="2">
    <location>
        <position position="1"/>
    </location>
</feature>
<reference evidence="2" key="1">
    <citation type="submission" date="2023-10" db="EMBL/GenBank/DDBJ databases">
        <authorList>
            <person name="Chen Y."/>
            <person name="Shah S."/>
            <person name="Dougan E. K."/>
            <person name="Thang M."/>
            <person name="Chan C."/>
        </authorList>
    </citation>
    <scope>NUCLEOTIDE SEQUENCE [LARGE SCALE GENOMIC DNA]</scope>
</reference>
<evidence type="ECO:0000313" key="2">
    <source>
        <dbReference type="EMBL" id="CAK0823880.1"/>
    </source>
</evidence>
<organism evidence="2 3">
    <name type="scientific">Prorocentrum cordatum</name>
    <dbReference type="NCBI Taxonomy" id="2364126"/>
    <lineage>
        <taxon>Eukaryota</taxon>
        <taxon>Sar</taxon>
        <taxon>Alveolata</taxon>
        <taxon>Dinophyceae</taxon>
        <taxon>Prorocentrales</taxon>
        <taxon>Prorocentraceae</taxon>
        <taxon>Prorocentrum</taxon>
    </lineage>
</organism>
<proteinExistence type="predicted"/>
<accession>A0ABN9RZE8</accession>
<feature type="non-terminal residue" evidence="2">
    <location>
        <position position="55"/>
    </location>
</feature>
<gene>
    <name evidence="2" type="ORF">PCOR1329_LOCUS24447</name>
</gene>
<name>A0ABN9RZE8_9DINO</name>
<keyword evidence="3" id="KW-1185">Reference proteome</keyword>
<dbReference type="EMBL" id="CAUYUJ010008419">
    <property type="protein sequence ID" value="CAK0823880.1"/>
    <property type="molecule type" value="Genomic_DNA"/>
</dbReference>
<sequence length="55" mass="6372">ATVARMRNASRRRAQLNEEKRRVPCGENYERLRRLRAQPPACSNVDRASTRPPPL</sequence>
<evidence type="ECO:0000313" key="3">
    <source>
        <dbReference type="Proteomes" id="UP001189429"/>
    </source>
</evidence>
<feature type="region of interest" description="Disordered" evidence="1">
    <location>
        <begin position="1"/>
        <end position="21"/>
    </location>
</feature>
<protein>
    <submittedName>
        <fullName evidence="2">Uncharacterized protein</fullName>
    </submittedName>
</protein>
<comment type="caution">
    <text evidence="2">The sequence shown here is derived from an EMBL/GenBank/DDBJ whole genome shotgun (WGS) entry which is preliminary data.</text>
</comment>